<dbReference type="GO" id="GO:0006103">
    <property type="term" value="P:2-oxoglutarate metabolic process"/>
    <property type="evidence" value="ECO:0007669"/>
    <property type="project" value="TreeGrafter"/>
</dbReference>
<accession>A0A165B0U4</accession>
<evidence type="ECO:0000256" key="2">
    <source>
        <dbReference type="ARBA" id="ARBA00023027"/>
    </source>
</evidence>
<sequence>AANSGAKITLDNEGQVEFIAEKEIDHVLCVRVIDINMGEVIGQAKLAVEYGASLEDIVRTSYPHPTLSETFKDVALAAYFQA</sequence>
<feature type="non-terminal residue" evidence="4">
    <location>
        <position position="82"/>
    </location>
</feature>
<reference evidence="4 5" key="1">
    <citation type="journal article" date="2016" name="Mol. Biol. Evol.">
        <title>Comparative Genomics of Early-Diverging Mushroom-Forming Fungi Provides Insights into the Origins of Lignocellulose Decay Capabilities.</title>
        <authorList>
            <person name="Nagy L.G."/>
            <person name="Riley R."/>
            <person name="Tritt A."/>
            <person name="Adam C."/>
            <person name="Daum C."/>
            <person name="Floudas D."/>
            <person name="Sun H."/>
            <person name="Yadav J.S."/>
            <person name="Pangilinan J."/>
            <person name="Larsson K.H."/>
            <person name="Matsuura K."/>
            <person name="Barry K."/>
            <person name="Labutti K."/>
            <person name="Kuo R."/>
            <person name="Ohm R.A."/>
            <person name="Bhattacharya S.S."/>
            <person name="Shirouzu T."/>
            <person name="Yoshinaga Y."/>
            <person name="Martin F.M."/>
            <person name="Grigoriev I.V."/>
            <person name="Hibbett D.S."/>
        </authorList>
    </citation>
    <scope>NUCLEOTIDE SEQUENCE [LARGE SCALE GENOMIC DNA]</scope>
    <source>
        <strain evidence="4 5">93-53</strain>
    </source>
</reference>
<evidence type="ECO:0000313" key="4">
    <source>
        <dbReference type="EMBL" id="KZT00015.1"/>
    </source>
</evidence>
<dbReference type="Pfam" id="PF02852">
    <property type="entry name" value="Pyr_redox_dim"/>
    <property type="match status" value="1"/>
</dbReference>
<dbReference type="OrthoDB" id="361797at2759"/>
<dbReference type="PANTHER" id="PTHR22912:SF151">
    <property type="entry name" value="DIHYDROLIPOYL DEHYDROGENASE, MITOCHONDRIAL"/>
    <property type="match status" value="1"/>
</dbReference>
<organism evidence="4 5">
    <name type="scientific">Laetiporus sulphureus 93-53</name>
    <dbReference type="NCBI Taxonomy" id="1314785"/>
    <lineage>
        <taxon>Eukaryota</taxon>
        <taxon>Fungi</taxon>
        <taxon>Dikarya</taxon>
        <taxon>Basidiomycota</taxon>
        <taxon>Agaricomycotina</taxon>
        <taxon>Agaricomycetes</taxon>
        <taxon>Polyporales</taxon>
        <taxon>Laetiporus</taxon>
    </lineage>
</organism>
<dbReference type="AlphaFoldDB" id="A0A165B0U4"/>
<dbReference type="SUPFAM" id="SSF55424">
    <property type="entry name" value="FAD/NAD-linked reductases, dimerisation (C-terminal) domain"/>
    <property type="match status" value="1"/>
</dbReference>
<dbReference type="GeneID" id="63820310"/>
<proteinExistence type="inferred from homology"/>
<dbReference type="GO" id="GO:0005739">
    <property type="term" value="C:mitochondrion"/>
    <property type="evidence" value="ECO:0007669"/>
    <property type="project" value="TreeGrafter"/>
</dbReference>
<feature type="domain" description="Pyridine nucleotide-disulphide oxidoreductase dimerisation" evidence="3">
    <location>
        <begin position="2"/>
        <end position="73"/>
    </location>
</feature>
<gene>
    <name evidence="4" type="ORF">LAESUDRAFT_621756</name>
</gene>
<evidence type="ECO:0000259" key="3">
    <source>
        <dbReference type="Pfam" id="PF02852"/>
    </source>
</evidence>
<keyword evidence="5" id="KW-1185">Reference proteome</keyword>
<dbReference type="InterPro" id="IPR050151">
    <property type="entry name" value="Class-I_Pyr_Nuc-Dis_Oxidored"/>
</dbReference>
<dbReference type="RefSeq" id="XP_040757755.1">
    <property type="nucleotide sequence ID" value="XM_040903279.1"/>
</dbReference>
<dbReference type="Gene3D" id="3.30.390.30">
    <property type="match status" value="1"/>
</dbReference>
<comment type="similarity">
    <text evidence="1">Belongs to the class-I pyridine nucleotide-disulfide oxidoreductase family.</text>
</comment>
<dbReference type="InParanoid" id="A0A165B0U4"/>
<dbReference type="PANTHER" id="PTHR22912">
    <property type="entry name" value="DISULFIDE OXIDOREDUCTASE"/>
    <property type="match status" value="1"/>
</dbReference>
<dbReference type="GO" id="GO:0045252">
    <property type="term" value="C:oxoglutarate dehydrogenase complex"/>
    <property type="evidence" value="ECO:0007669"/>
    <property type="project" value="TreeGrafter"/>
</dbReference>
<dbReference type="STRING" id="1314785.A0A165B0U4"/>
<keyword evidence="2" id="KW-0520">NAD</keyword>
<dbReference type="Proteomes" id="UP000076871">
    <property type="component" value="Unassembled WGS sequence"/>
</dbReference>
<dbReference type="EMBL" id="KV427700">
    <property type="protein sequence ID" value="KZT00015.1"/>
    <property type="molecule type" value="Genomic_DNA"/>
</dbReference>
<feature type="non-terminal residue" evidence="4">
    <location>
        <position position="1"/>
    </location>
</feature>
<dbReference type="InterPro" id="IPR004099">
    <property type="entry name" value="Pyr_nucl-diS_OxRdtase_dimer"/>
</dbReference>
<dbReference type="GO" id="GO:0004148">
    <property type="term" value="F:dihydrolipoyl dehydrogenase (NADH) activity"/>
    <property type="evidence" value="ECO:0007669"/>
    <property type="project" value="TreeGrafter"/>
</dbReference>
<evidence type="ECO:0000256" key="1">
    <source>
        <dbReference type="ARBA" id="ARBA00007532"/>
    </source>
</evidence>
<dbReference type="InterPro" id="IPR016156">
    <property type="entry name" value="FAD/NAD-linked_Rdtase_dimer_sf"/>
</dbReference>
<protein>
    <recommendedName>
        <fullName evidence="3">Pyridine nucleotide-disulphide oxidoreductase dimerisation domain-containing protein</fullName>
    </recommendedName>
</protein>
<dbReference type="PRINTS" id="PR00411">
    <property type="entry name" value="PNDRDTASEI"/>
</dbReference>
<evidence type="ECO:0000313" key="5">
    <source>
        <dbReference type="Proteomes" id="UP000076871"/>
    </source>
</evidence>
<dbReference type="GO" id="GO:0050660">
    <property type="term" value="F:flavin adenine dinucleotide binding"/>
    <property type="evidence" value="ECO:0007669"/>
    <property type="project" value="TreeGrafter"/>
</dbReference>
<name>A0A165B0U4_9APHY</name>